<evidence type="ECO:0000313" key="3">
    <source>
        <dbReference type="Proteomes" id="UP000559256"/>
    </source>
</evidence>
<dbReference type="EMBL" id="JAACJM010000019">
    <property type="protein sequence ID" value="KAF5367537.1"/>
    <property type="molecule type" value="Genomic_DNA"/>
</dbReference>
<name>A0A8H5LS58_9AGAR</name>
<comment type="caution">
    <text evidence="2">The sequence shown here is derived from an EMBL/GenBank/DDBJ whole genome shotgun (WGS) entry which is preliminary data.</text>
</comment>
<feature type="compositionally biased region" description="Low complexity" evidence="1">
    <location>
        <begin position="194"/>
        <end position="213"/>
    </location>
</feature>
<dbReference type="Proteomes" id="UP000559256">
    <property type="component" value="Unassembled WGS sequence"/>
</dbReference>
<evidence type="ECO:0000256" key="1">
    <source>
        <dbReference type="SAM" id="MobiDB-lite"/>
    </source>
</evidence>
<sequence>MNTRVVCDLNINHHPRPLPDERPRASVANLINRFEHHTKRQSIVPSVPSGSSILLEAPKRDSTEKLELSPKSTTSPDPLPSADDTSVSAAPQQLDEPTADQPAPVSPNLPNHKSSLPKSSSASTRNTTKSTAARPTPRSSQTSSATPLKPQHTGQSTTSNSSSTRKPAVPRTAPSTPSKTPRTSVSVTSPPRAKTPSRPKTPSSTSRPKTPSSLFSPTAASLAKSRSAPTQPPPHTKKSTANSASADRLSKPTAASLSRARTPSSTPTRGASTTRGGSTRGAKPKTASAPSNKPKLPPATSPHVPQVQDVGEESISHHQGHLNGNDNALHLEHSSDADVEEPQAVDNDTQAPTSPVSETHSTSITGDEDDNGDTTPIAERFSHVQLPGDVDDAKQPLVQDTSSSKSEATNDLEDIVNLLESARSRPVSIVSIPDEVNEIPDEE</sequence>
<keyword evidence="3" id="KW-1185">Reference proteome</keyword>
<organism evidence="2 3">
    <name type="scientific">Tetrapyrgos nigripes</name>
    <dbReference type="NCBI Taxonomy" id="182062"/>
    <lineage>
        <taxon>Eukaryota</taxon>
        <taxon>Fungi</taxon>
        <taxon>Dikarya</taxon>
        <taxon>Basidiomycota</taxon>
        <taxon>Agaricomycotina</taxon>
        <taxon>Agaricomycetes</taxon>
        <taxon>Agaricomycetidae</taxon>
        <taxon>Agaricales</taxon>
        <taxon>Marasmiineae</taxon>
        <taxon>Marasmiaceae</taxon>
        <taxon>Tetrapyrgos</taxon>
    </lineage>
</organism>
<accession>A0A8H5LS58</accession>
<proteinExistence type="predicted"/>
<feature type="compositionally biased region" description="Polar residues" evidence="1">
    <location>
        <begin position="124"/>
        <end position="146"/>
    </location>
</feature>
<gene>
    <name evidence="2" type="ORF">D9758_003814</name>
</gene>
<protein>
    <submittedName>
        <fullName evidence="2">Uncharacterized protein</fullName>
    </submittedName>
</protein>
<dbReference type="AlphaFoldDB" id="A0A8H5LS58"/>
<feature type="compositionally biased region" description="Polar residues" evidence="1">
    <location>
        <begin position="398"/>
        <end position="409"/>
    </location>
</feature>
<feature type="compositionally biased region" description="Basic and acidic residues" evidence="1">
    <location>
        <begin position="57"/>
        <end position="68"/>
    </location>
</feature>
<feature type="compositionally biased region" description="Low complexity" evidence="1">
    <location>
        <begin position="114"/>
        <end position="123"/>
    </location>
</feature>
<feature type="compositionally biased region" description="Low complexity" evidence="1">
    <location>
        <begin position="42"/>
        <end position="55"/>
    </location>
</feature>
<evidence type="ECO:0000313" key="2">
    <source>
        <dbReference type="EMBL" id="KAF5367537.1"/>
    </source>
</evidence>
<feature type="compositionally biased region" description="Polar residues" evidence="1">
    <location>
        <begin position="346"/>
        <end position="365"/>
    </location>
</feature>
<feature type="region of interest" description="Disordered" evidence="1">
    <location>
        <begin position="41"/>
        <end position="410"/>
    </location>
</feature>
<feature type="compositionally biased region" description="Polar residues" evidence="1">
    <location>
        <begin position="173"/>
        <end position="189"/>
    </location>
</feature>
<dbReference type="OrthoDB" id="3271236at2759"/>
<feature type="compositionally biased region" description="Low complexity" evidence="1">
    <location>
        <begin position="261"/>
        <end position="281"/>
    </location>
</feature>
<reference evidence="2 3" key="1">
    <citation type="journal article" date="2020" name="ISME J.">
        <title>Uncovering the hidden diversity of litter-decomposition mechanisms in mushroom-forming fungi.</title>
        <authorList>
            <person name="Floudas D."/>
            <person name="Bentzer J."/>
            <person name="Ahren D."/>
            <person name="Johansson T."/>
            <person name="Persson P."/>
            <person name="Tunlid A."/>
        </authorList>
    </citation>
    <scope>NUCLEOTIDE SEQUENCE [LARGE SCALE GENOMIC DNA]</scope>
    <source>
        <strain evidence="2 3">CBS 291.85</strain>
    </source>
</reference>